<dbReference type="Proteomes" id="UP000007721">
    <property type="component" value="Chromosome"/>
</dbReference>
<sequence>MLQTISKPDNSGFTLIEVMVSILIMTVGLLGLLQTVILATEHNLRNQMRDEAVEIGEVTMHAMKAKPFAMLTSAEKTTQVSSRRPGFSSTYAVKQIVSNLTGDSKQLIVDIRWKFKNISSFHHQVVSIKSK</sequence>
<evidence type="ECO:0000313" key="2">
    <source>
        <dbReference type="EMBL" id="ACM21418.1"/>
    </source>
</evidence>
<feature type="transmembrane region" description="Helical" evidence="1">
    <location>
        <begin position="12"/>
        <end position="39"/>
    </location>
</feature>
<organism evidence="2 3">
    <name type="scientific">Geotalea daltonii (strain DSM 22248 / JCM 15807 / FRC-32)</name>
    <name type="common">Geobacter daltonii</name>
    <dbReference type="NCBI Taxonomy" id="316067"/>
    <lineage>
        <taxon>Bacteria</taxon>
        <taxon>Pseudomonadati</taxon>
        <taxon>Thermodesulfobacteriota</taxon>
        <taxon>Desulfuromonadia</taxon>
        <taxon>Geobacterales</taxon>
        <taxon>Geobacteraceae</taxon>
        <taxon>Geotalea</taxon>
    </lineage>
</organism>
<gene>
    <name evidence="2" type="primary">pilV</name>
    <name evidence="2" type="ordered locus">Geob_3075</name>
</gene>
<protein>
    <submittedName>
        <fullName evidence="2">Type IV pilus minor pilin PilV</fullName>
    </submittedName>
</protein>
<keyword evidence="1" id="KW-0812">Transmembrane</keyword>
<dbReference type="HOGENOM" id="CLU_152473_0_0_7"/>
<accession>B9M3J7</accession>
<dbReference type="eggNOG" id="COG4967">
    <property type="taxonomic scope" value="Bacteria"/>
</dbReference>
<dbReference type="AlphaFoldDB" id="B9M3J7"/>
<evidence type="ECO:0000313" key="3">
    <source>
        <dbReference type="Proteomes" id="UP000007721"/>
    </source>
</evidence>
<evidence type="ECO:0000256" key="1">
    <source>
        <dbReference type="SAM" id="Phobius"/>
    </source>
</evidence>
<name>B9M3J7_GEODF</name>
<reference evidence="2 3" key="1">
    <citation type="submission" date="2009-01" db="EMBL/GenBank/DDBJ databases">
        <title>Complete sequence of Geobacter sp. FRC-32.</title>
        <authorList>
            <consortium name="US DOE Joint Genome Institute"/>
            <person name="Lucas S."/>
            <person name="Copeland A."/>
            <person name="Lapidus A."/>
            <person name="Glavina del Rio T."/>
            <person name="Dalin E."/>
            <person name="Tice H."/>
            <person name="Bruce D."/>
            <person name="Goodwin L."/>
            <person name="Pitluck S."/>
            <person name="Saunders E."/>
            <person name="Brettin T."/>
            <person name="Detter J.C."/>
            <person name="Han C."/>
            <person name="Larimer F."/>
            <person name="Land M."/>
            <person name="Hauser L."/>
            <person name="Kyrpides N."/>
            <person name="Ovchinnikova G."/>
            <person name="Kostka J."/>
            <person name="Richardson P."/>
        </authorList>
    </citation>
    <scope>NUCLEOTIDE SEQUENCE [LARGE SCALE GENOMIC DNA]</scope>
    <source>
        <strain evidence="3">DSM 22248 / JCM 15807 / FRC-32</strain>
    </source>
</reference>
<dbReference type="KEGG" id="geo:Geob_3075"/>
<dbReference type="STRING" id="316067.Geob_3075"/>
<dbReference type="PROSITE" id="PS00409">
    <property type="entry name" value="PROKAR_NTER_METHYL"/>
    <property type="match status" value="1"/>
</dbReference>
<dbReference type="NCBIfam" id="TIGR02532">
    <property type="entry name" value="IV_pilin_GFxxxE"/>
    <property type="match status" value="1"/>
</dbReference>
<dbReference type="InterPro" id="IPR012902">
    <property type="entry name" value="N_methyl_site"/>
</dbReference>
<keyword evidence="3" id="KW-1185">Reference proteome</keyword>
<keyword evidence="1" id="KW-1133">Transmembrane helix</keyword>
<dbReference type="Pfam" id="PF07963">
    <property type="entry name" value="N_methyl"/>
    <property type="match status" value="1"/>
</dbReference>
<proteinExistence type="predicted"/>
<keyword evidence="1" id="KW-0472">Membrane</keyword>
<dbReference type="EMBL" id="CP001390">
    <property type="protein sequence ID" value="ACM21418.1"/>
    <property type="molecule type" value="Genomic_DNA"/>
</dbReference>